<organism evidence="1 2">
    <name type="scientific">Coniosporium uncinatum</name>
    <dbReference type="NCBI Taxonomy" id="93489"/>
    <lineage>
        <taxon>Eukaryota</taxon>
        <taxon>Fungi</taxon>
        <taxon>Dikarya</taxon>
        <taxon>Ascomycota</taxon>
        <taxon>Pezizomycotina</taxon>
        <taxon>Dothideomycetes</taxon>
        <taxon>Dothideomycetes incertae sedis</taxon>
        <taxon>Coniosporium</taxon>
    </lineage>
</organism>
<gene>
    <name evidence="1" type="ORF">LTS18_000029</name>
</gene>
<keyword evidence="2" id="KW-1185">Reference proteome</keyword>
<sequence length="119" mass="13526">MSNQNYYNPPPGPPPGQQQQQQQYAPPGPHQQQHPQGHQTPHRTNTDAFLPQGQERSEQTETMQAYEAAALQNEDDKNQEQLQKEFPNIDSSLIAAIYADTKDVGQTREMMQHLSSEQK</sequence>
<accession>A0ACC3DDM8</accession>
<dbReference type="EMBL" id="JAWDJW010006334">
    <property type="protein sequence ID" value="KAK3065552.1"/>
    <property type="molecule type" value="Genomic_DNA"/>
</dbReference>
<evidence type="ECO:0000313" key="1">
    <source>
        <dbReference type="EMBL" id="KAK3065552.1"/>
    </source>
</evidence>
<protein>
    <submittedName>
        <fullName evidence="1">Uncharacterized protein</fullName>
    </submittedName>
</protein>
<evidence type="ECO:0000313" key="2">
    <source>
        <dbReference type="Proteomes" id="UP001186974"/>
    </source>
</evidence>
<dbReference type="Proteomes" id="UP001186974">
    <property type="component" value="Unassembled WGS sequence"/>
</dbReference>
<name>A0ACC3DDM8_9PEZI</name>
<reference evidence="1" key="1">
    <citation type="submission" date="2024-09" db="EMBL/GenBank/DDBJ databases">
        <title>Black Yeasts Isolated from many extreme environments.</title>
        <authorList>
            <person name="Coleine C."/>
            <person name="Stajich J.E."/>
            <person name="Selbmann L."/>
        </authorList>
    </citation>
    <scope>NUCLEOTIDE SEQUENCE</scope>
    <source>
        <strain evidence="1">CCFEE 5737</strain>
    </source>
</reference>
<proteinExistence type="predicted"/>
<comment type="caution">
    <text evidence="1">The sequence shown here is derived from an EMBL/GenBank/DDBJ whole genome shotgun (WGS) entry which is preliminary data.</text>
</comment>